<dbReference type="SMART" id="SM00355">
    <property type="entry name" value="ZnF_C2H2"/>
    <property type="match status" value="2"/>
</dbReference>
<dbReference type="Gene3D" id="3.30.160.60">
    <property type="entry name" value="Classic Zinc Finger"/>
    <property type="match status" value="1"/>
</dbReference>
<feature type="domain" description="C2H2-type" evidence="1">
    <location>
        <begin position="21"/>
        <end position="44"/>
    </location>
</feature>
<dbReference type="EnsemblMetazoa" id="G19682.1">
    <property type="protein sequence ID" value="G19682.1:cds"/>
    <property type="gene ID" value="G19682"/>
</dbReference>
<accession>A0A8W8JJF6</accession>
<evidence type="ECO:0000313" key="3">
    <source>
        <dbReference type="Proteomes" id="UP000005408"/>
    </source>
</evidence>
<evidence type="ECO:0000259" key="1">
    <source>
        <dbReference type="SMART" id="SM00355"/>
    </source>
</evidence>
<feature type="domain" description="C2H2-type" evidence="1">
    <location>
        <begin position="52"/>
        <end position="77"/>
    </location>
</feature>
<keyword evidence="3" id="KW-1185">Reference proteome</keyword>
<reference evidence="2" key="1">
    <citation type="submission" date="2022-08" db="UniProtKB">
        <authorList>
            <consortium name="EnsemblMetazoa"/>
        </authorList>
    </citation>
    <scope>IDENTIFICATION</scope>
    <source>
        <strain evidence="2">05x7-T-G4-1.051#20</strain>
    </source>
</reference>
<protein>
    <recommendedName>
        <fullName evidence="1">C2H2-type domain-containing protein</fullName>
    </recommendedName>
</protein>
<organism evidence="2 3">
    <name type="scientific">Magallana gigas</name>
    <name type="common">Pacific oyster</name>
    <name type="synonym">Crassostrea gigas</name>
    <dbReference type="NCBI Taxonomy" id="29159"/>
    <lineage>
        <taxon>Eukaryota</taxon>
        <taxon>Metazoa</taxon>
        <taxon>Spiralia</taxon>
        <taxon>Lophotrochozoa</taxon>
        <taxon>Mollusca</taxon>
        <taxon>Bivalvia</taxon>
        <taxon>Autobranchia</taxon>
        <taxon>Pteriomorphia</taxon>
        <taxon>Ostreida</taxon>
        <taxon>Ostreoidea</taxon>
        <taxon>Ostreidae</taxon>
        <taxon>Magallana</taxon>
    </lineage>
</organism>
<proteinExistence type="predicted"/>
<evidence type="ECO:0000313" key="2">
    <source>
        <dbReference type="EnsemblMetazoa" id="G19682.1:cds"/>
    </source>
</evidence>
<dbReference type="InterPro" id="IPR013087">
    <property type="entry name" value="Znf_C2H2_type"/>
</dbReference>
<name>A0A8W8JJF6_MAGGI</name>
<dbReference type="Proteomes" id="UP000005408">
    <property type="component" value="Unassembled WGS sequence"/>
</dbReference>
<sequence>MEITNPTCTLTEEKMRRDVSYRCIICGKYEGQKTHVMAHVYKYHIPLDSVRFYCSLCDFRTEQKGKLSKHVKCYSRHEDIRNNMIKRGIEPKPDNAYLKKNKKFTLVLEGKHFEKIDKE</sequence>
<dbReference type="AlphaFoldDB" id="A0A8W8JJF6"/>